<gene>
    <name evidence="1" type="ORF">MSG28_014413</name>
</gene>
<accession>A0ACC0JRT3</accession>
<dbReference type="EMBL" id="CM046126">
    <property type="protein sequence ID" value="KAI8426707.1"/>
    <property type="molecule type" value="Genomic_DNA"/>
</dbReference>
<evidence type="ECO:0000313" key="1">
    <source>
        <dbReference type="EMBL" id="KAI8426707.1"/>
    </source>
</evidence>
<keyword evidence="2" id="KW-1185">Reference proteome</keyword>
<organism evidence="1 2">
    <name type="scientific">Choristoneura fumiferana</name>
    <name type="common">Spruce budworm moth</name>
    <name type="synonym">Archips fumiferana</name>
    <dbReference type="NCBI Taxonomy" id="7141"/>
    <lineage>
        <taxon>Eukaryota</taxon>
        <taxon>Metazoa</taxon>
        <taxon>Ecdysozoa</taxon>
        <taxon>Arthropoda</taxon>
        <taxon>Hexapoda</taxon>
        <taxon>Insecta</taxon>
        <taxon>Pterygota</taxon>
        <taxon>Neoptera</taxon>
        <taxon>Endopterygota</taxon>
        <taxon>Lepidoptera</taxon>
        <taxon>Glossata</taxon>
        <taxon>Ditrysia</taxon>
        <taxon>Tortricoidea</taxon>
        <taxon>Tortricidae</taxon>
        <taxon>Tortricinae</taxon>
        <taxon>Choristoneura</taxon>
    </lineage>
</organism>
<proteinExistence type="predicted"/>
<protein>
    <submittedName>
        <fullName evidence="1">Uncharacterized protein</fullName>
    </submittedName>
</protein>
<sequence>MARDDGKRPDGVTLVPWKLGRALVWDATCVDTFALSHIQATSSQAGAVADQAQILKRRKYSSLLKDYEFAALAVETLGPWSADMKFFIKALSSRLVDASGDPRAGAYLSQRISLAIQRDAADIDANVEKPKDCVSVEGKGAKNNCYECRFCNDSIQNSLYRINPVKVVLKNDKCTSQVELCCVDPGNWLNLRSNDRCGKPNPDGIPRRRRQFPRSMLQAEFPWRAWVYSKSLESPLCAATFIHEDKMALITLASCVRARAADTLEVAFVRNGAREAVREVIMHESYTPGDDRNNIAILQLGSLDQSPTWSYPACLPQGAPSVVTACVTTSETDLRIESVIPVRSACTLANSTLPESLTCALTPPGDYVPELAAGLYCSRISHSSHKYVTGIGAGAAHSAI</sequence>
<dbReference type="Proteomes" id="UP001064048">
    <property type="component" value="Chromosome 26"/>
</dbReference>
<evidence type="ECO:0000313" key="2">
    <source>
        <dbReference type="Proteomes" id="UP001064048"/>
    </source>
</evidence>
<comment type="caution">
    <text evidence="1">The sequence shown here is derived from an EMBL/GenBank/DDBJ whole genome shotgun (WGS) entry which is preliminary data.</text>
</comment>
<reference evidence="1 2" key="1">
    <citation type="journal article" date="2022" name="Genome Biol. Evol.">
        <title>The Spruce Budworm Genome: Reconstructing the Evolutionary History of Antifreeze Proteins.</title>
        <authorList>
            <person name="Beliveau C."/>
            <person name="Gagne P."/>
            <person name="Picq S."/>
            <person name="Vernygora O."/>
            <person name="Keeling C.I."/>
            <person name="Pinkney K."/>
            <person name="Doucet D."/>
            <person name="Wen F."/>
            <person name="Johnston J.S."/>
            <person name="Maaroufi H."/>
            <person name="Boyle B."/>
            <person name="Laroche J."/>
            <person name="Dewar K."/>
            <person name="Juretic N."/>
            <person name="Blackburn G."/>
            <person name="Nisole A."/>
            <person name="Brunet B."/>
            <person name="Brandao M."/>
            <person name="Lumley L."/>
            <person name="Duan J."/>
            <person name="Quan G."/>
            <person name="Lucarotti C.J."/>
            <person name="Roe A.D."/>
            <person name="Sperling F.A.H."/>
            <person name="Levesque R.C."/>
            <person name="Cusson M."/>
        </authorList>
    </citation>
    <scope>NUCLEOTIDE SEQUENCE [LARGE SCALE GENOMIC DNA]</scope>
    <source>
        <strain evidence="1">Glfc:IPQL:Cfum</strain>
    </source>
</reference>
<name>A0ACC0JRT3_CHOFU</name>